<dbReference type="GO" id="GO:0005524">
    <property type="term" value="F:ATP binding"/>
    <property type="evidence" value="ECO:0007669"/>
    <property type="project" value="UniProtKB-KW"/>
</dbReference>
<dbReference type="InterPro" id="IPR044742">
    <property type="entry name" value="DEAD/DEAH_RhlB"/>
</dbReference>
<dbReference type="GO" id="GO:0003724">
    <property type="term" value="F:RNA helicase activity"/>
    <property type="evidence" value="ECO:0007669"/>
    <property type="project" value="TreeGrafter"/>
</dbReference>
<evidence type="ECO:0000256" key="3">
    <source>
        <dbReference type="ARBA" id="ARBA00022806"/>
    </source>
</evidence>
<evidence type="ECO:0000259" key="7">
    <source>
        <dbReference type="PROSITE" id="PS51194"/>
    </source>
</evidence>
<reference evidence="8 9" key="1">
    <citation type="submission" date="2018-06" db="EMBL/GenBank/DDBJ databases">
        <title>Mucibacter soli gen. nov., sp. nov., a new member of the family Chitinophagaceae producing mucin.</title>
        <authorList>
            <person name="Kim M.-K."/>
            <person name="Park S."/>
            <person name="Kim T.-S."/>
            <person name="Joung Y."/>
            <person name="Han J.-H."/>
            <person name="Kim S.B."/>
        </authorList>
    </citation>
    <scope>NUCLEOTIDE SEQUENCE [LARGE SCALE GENOMIC DNA]</scope>
    <source>
        <strain evidence="8 9">R1-15</strain>
    </source>
</reference>
<dbReference type="InterPro" id="IPR001650">
    <property type="entry name" value="Helicase_C-like"/>
</dbReference>
<dbReference type="InterPro" id="IPR011545">
    <property type="entry name" value="DEAD/DEAH_box_helicase_dom"/>
</dbReference>
<dbReference type="InterPro" id="IPR027417">
    <property type="entry name" value="P-loop_NTPase"/>
</dbReference>
<comment type="caution">
    <text evidence="8">The sequence shown here is derived from an EMBL/GenBank/DDBJ whole genome shotgun (WGS) entry which is preliminary data.</text>
</comment>
<dbReference type="Pfam" id="PF03880">
    <property type="entry name" value="DbpA"/>
    <property type="match status" value="1"/>
</dbReference>
<dbReference type="InterPro" id="IPR005580">
    <property type="entry name" value="DbpA/CsdA_RNA-bd_dom"/>
</dbReference>
<proteinExistence type="inferred from homology"/>
<dbReference type="InterPro" id="IPR014001">
    <property type="entry name" value="Helicase_ATP-bd"/>
</dbReference>
<dbReference type="PROSITE" id="PS51194">
    <property type="entry name" value="HELICASE_CTER"/>
    <property type="match status" value="1"/>
</dbReference>
<dbReference type="PANTHER" id="PTHR47959">
    <property type="entry name" value="ATP-DEPENDENT RNA HELICASE RHLE-RELATED"/>
    <property type="match status" value="1"/>
</dbReference>
<evidence type="ECO:0000313" key="8">
    <source>
        <dbReference type="EMBL" id="PZF73619.1"/>
    </source>
</evidence>
<dbReference type="Pfam" id="PF00271">
    <property type="entry name" value="Helicase_C"/>
    <property type="match status" value="1"/>
</dbReference>
<evidence type="ECO:0000256" key="1">
    <source>
        <dbReference type="ARBA" id="ARBA00022741"/>
    </source>
</evidence>
<dbReference type="GO" id="GO:0005829">
    <property type="term" value="C:cytosol"/>
    <property type="evidence" value="ECO:0007669"/>
    <property type="project" value="TreeGrafter"/>
</dbReference>
<dbReference type="Gene3D" id="3.40.50.300">
    <property type="entry name" value="P-loop containing nucleotide triphosphate hydrolases"/>
    <property type="match status" value="2"/>
</dbReference>
<dbReference type="GO" id="GO:0016787">
    <property type="term" value="F:hydrolase activity"/>
    <property type="evidence" value="ECO:0007669"/>
    <property type="project" value="UniProtKB-KW"/>
</dbReference>
<dbReference type="GO" id="GO:0003676">
    <property type="term" value="F:nucleic acid binding"/>
    <property type="evidence" value="ECO:0007669"/>
    <property type="project" value="InterPro"/>
</dbReference>
<dbReference type="OrthoDB" id="634931at2"/>
<keyword evidence="4" id="KW-0067">ATP-binding</keyword>
<feature type="domain" description="Helicase ATP-binding" evidence="6">
    <location>
        <begin position="27"/>
        <end position="195"/>
    </location>
</feature>
<evidence type="ECO:0000256" key="2">
    <source>
        <dbReference type="ARBA" id="ARBA00022801"/>
    </source>
</evidence>
<dbReference type="SUPFAM" id="SSF52540">
    <property type="entry name" value="P-loop containing nucleoside triphosphate hydrolases"/>
    <property type="match status" value="1"/>
</dbReference>
<dbReference type="CDD" id="cd00268">
    <property type="entry name" value="DEADc"/>
    <property type="match status" value="1"/>
</dbReference>
<evidence type="ECO:0000256" key="5">
    <source>
        <dbReference type="ARBA" id="ARBA00038437"/>
    </source>
</evidence>
<dbReference type="Proteomes" id="UP000248745">
    <property type="component" value="Unassembled WGS sequence"/>
</dbReference>
<dbReference type="CDD" id="cd18787">
    <property type="entry name" value="SF2_C_DEAD"/>
    <property type="match status" value="1"/>
</dbReference>
<evidence type="ECO:0000313" key="9">
    <source>
        <dbReference type="Proteomes" id="UP000248745"/>
    </source>
</evidence>
<dbReference type="SMART" id="SM00487">
    <property type="entry name" value="DEXDc"/>
    <property type="match status" value="1"/>
</dbReference>
<dbReference type="SMART" id="SM00490">
    <property type="entry name" value="HELICc"/>
    <property type="match status" value="1"/>
</dbReference>
<dbReference type="AlphaFoldDB" id="A0A2W2BBN1"/>
<comment type="similarity">
    <text evidence="5">Belongs to the DEAD box helicase family.</text>
</comment>
<dbReference type="Pfam" id="PF00270">
    <property type="entry name" value="DEAD"/>
    <property type="match status" value="1"/>
</dbReference>
<evidence type="ECO:0000256" key="4">
    <source>
        <dbReference type="ARBA" id="ARBA00022840"/>
    </source>
</evidence>
<dbReference type="Gene3D" id="3.30.70.330">
    <property type="match status" value="1"/>
</dbReference>
<dbReference type="InterPro" id="IPR050079">
    <property type="entry name" value="DEAD_box_RNA_helicase"/>
</dbReference>
<dbReference type="PROSITE" id="PS51192">
    <property type="entry name" value="HELICASE_ATP_BIND_1"/>
    <property type="match status" value="1"/>
</dbReference>
<feature type="domain" description="Helicase C-terminal" evidence="7">
    <location>
        <begin position="220"/>
        <end position="367"/>
    </location>
</feature>
<protein>
    <submittedName>
        <fullName evidence="8">ATP-dependent helicase</fullName>
    </submittedName>
</protein>
<keyword evidence="2" id="KW-0378">Hydrolase</keyword>
<keyword evidence="1" id="KW-0547">Nucleotide-binding</keyword>
<gene>
    <name evidence="8" type="ORF">DN068_07810</name>
</gene>
<dbReference type="EMBL" id="QKTW01000011">
    <property type="protein sequence ID" value="PZF73619.1"/>
    <property type="molecule type" value="Genomic_DNA"/>
</dbReference>
<dbReference type="PANTHER" id="PTHR47959:SF1">
    <property type="entry name" value="ATP-DEPENDENT RNA HELICASE DBPA"/>
    <property type="match status" value="1"/>
</dbReference>
<accession>A0A2W2BBN1</accession>
<dbReference type="RefSeq" id="WP_110998345.1">
    <property type="nucleotide sequence ID" value="NZ_QKTW01000011.1"/>
</dbReference>
<evidence type="ECO:0000259" key="6">
    <source>
        <dbReference type="PROSITE" id="PS51192"/>
    </source>
</evidence>
<organism evidence="8 9">
    <name type="scientific">Taibaiella soli</name>
    <dbReference type="NCBI Taxonomy" id="1649169"/>
    <lineage>
        <taxon>Bacteria</taxon>
        <taxon>Pseudomonadati</taxon>
        <taxon>Bacteroidota</taxon>
        <taxon>Chitinophagia</taxon>
        <taxon>Chitinophagales</taxon>
        <taxon>Chitinophagaceae</taxon>
        <taxon>Taibaiella</taxon>
    </lineage>
</organism>
<sequence length="440" mass="49600">MQQQDLDKKLLKNLGIPGWNAMQQSAHQTIHKEKDVLLLAPTGSGKTLAFLKPVLQNLKENITEVQCLILVPSRELALQIEQVWKKMGTGYKIGCFYGGHSMPSEIQTLTEPPAVLVGTPGRIADHLNRKTFITDFIEMLVLDEFDKSLALGFEEDMSSIVVRLRKLKKRVLVSATTAVGIPDFTGVKQPEVLDFITNPVHTGDFSLKIVRSPEKDKINTLIQLLSFIGEESAIIFCNHRDATERTSELISDMGIENVCFHGGMEQLDREQSLIRFRNGTVYFLVATDLAARGLDIPEVKHIIHYHLPHTHEEFTHRNGRTARMHASGTAYIILHPEERVPNFVEEEPEELTLPAKLKLPKSSDWTTIYISGGKKDKLNKIDIVGFFSKIGKLEKGELGMIEVKDYISFAAVKKSKVKELLHKIKEEKMKGKKYKIAIAK</sequence>
<keyword evidence="9" id="KW-1185">Reference proteome</keyword>
<dbReference type="InterPro" id="IPR012677">
    <property type="entry name" value="Nucleotide-bd_a/b_plait_sf"/>
</dbReference>
<keyword evidence="3 8" id="KW-0347">Helicase</keyword>
<name>A0A2W2BBN1_9BACT</name>